<organism evidence="1">
    <name type="scientific">Myoviridae sp. ctSBU9</name>
    <dbReference type="NCBI Taxonomy" id="2825107"/>
    <lineage>
        <taxon>Viruses</taxon>
        <taxon>Duplodnaviria</taxon>
        <taxon>Heunggongvirae</taxon>
        <taxon>Uroviricota</taxon>
        <taxon>Caudoviricetes</taxon>
    </lineage>
</organism>
<reference evidence="1" key="1">
    <citation type="journal article" date="2021" name="Proc. Natl. Acad. Sci. U.S.A.">
        <title>A Catalog of Tens of Thousands of Viruses from Human Metagenomes Reveals Hidden Associations with Chronic Diseases.</title>
        <authorList>
            <person name="Tisza M.J."/>
            <person name="Buck C.B."/>
        </authorList>
    </citation>
    <scope>NUCLEOTIDE SEQUENCE</scope>
    <source>
        <strain evidence="1">CtSBU9</strain>
    </source>
</reference>
<dbReference type="EMBL" id="BK015579">
    <property type="protein sequence ID" value="DAE14303.1"/>
    <property type="molecule type" value="Genomic_DNA"/>
</dbReference>
<sequence length="105" mass="11977">MSHYGESRMVKVYGCSDDLVEIEGSTYEEDEIGCYDRDVLIYFVDGTVIRVHYGKPGLGVWKITVEEQGSAPQILTECEDEDADIYSDIFEISAEIRKLEAREQE</sequence>
<protein>
    <submittedName>
        <fullName evidence="1">Uncharacterized protein</fullName>
    </submittedName>
</protein>
<proteinExistence type="predicted"/>
<evidence type="ECO:0000313" key="1">
    <source>
        <dbReference type="EMBL" id="DAE14303.1"/>
    </source>
</evidence>
<accession>A0A8S5Q4N5</accession>
<name>A0A8S5Q4N5_9CAUD</name>